<dbReference type="GO" id="GO:0016787">
    <property type="term" value="F:hydrolase activity"/>
    <property type="evidence" value="ECO:0007669"/>
    <property type="project" value="UniProtKB-KW"/>
</dbReference>
<dbReference type="InterPro" id="IPR022742">
    <property type="entry name" value="Hydrolase_4"/>
</dbReference>
<accession>A0ABZ0AUT8</accession>
<dbReference type="RefSeq" id="WP_313866312.1">
    <property type="nucleotide sequence ID" value="NZ_CP132507.1"/>
</dbReference>
<organism evidence="2 3">
    <name type="scientific">Rhodoferax mekongensis</name>
    <dbReference type="NCBI Taxonomy" id="3068341"/>
    <lineage>
        <taxon>Bacteria</taxon>
        <taxon>Pseudomonadati</taxon>
        <taxon>Pseudomonadota</taxon>
        <taxon>Betaproteobacteria</taxon>
        <taxon>Burkholderiales</taxon>
        <taxon>Comamonadaceae</taxon>
        <taxon>Rhodoferax</taxon>
    </lineage>
</organism>
<evidence type="ECO:0000313" key="3">
    <source>
        <dbReference type="Proteomes" id="UP001302257"/>
    </source>
</evidence>
<keyword evidence="2" id="KW-0378">Hydrolase</keyword>
<name>A0ABZ0AUT8_9BURK</name>
<dbReference type="Proteomes" id="UP001302257">
    <property type="component" value="Chromosome"/>
</dbReference>
<feature type="domain" description="Serine aminopeptidase S33" evidence="1">
    <location>
        <begin position="94"/>
        <end position="301"/>
    </location>
</feature>
<dbReference type="InterPro" id="IPR029058">
    <property type="entry name" value="AB_hydrolase_fold"/>
</dbReference>
<sequence>MSTIASTSLKATGSRWFKVLTGLLATLAIAVAVFFAGPRNAFGPDSPLPRAQAPQNVAELDTWISAQEAKMNSIKPGNAKGIVWAGEAGQRTPWSVVYIHGFSASRLETAPLTEQVAKALGANVFYTRLSGHGLPGAAMGQVSVQDWLADADEALRIGQQLGEKVLIISCSTGATLSTWLGTHDRNAQVAGHVFVSPNFGPKDTRADLINGPWGHQIAFGILGEQRSWTPASNAEANAWTSNYPTKALFPMMALVKGVREGPLERFSTPVLVFYSAADETVEPEQTKAAIARFNSQTKQLVQVDYSESKGQHVLAGAIKAPKAVAPMAKTIIEWAQTLPAPAL</sequence>
<evidence type="ECO:0000313" key="2">
    <source>
        <dbReference type="EMBL" id="WNO03412.1"/>
    </source>
</evidence>
<dbReference type="SUPFAM" id="SSF53474">
    <property type="entry name" value="alpha/beta-Hydrolases"/>
    <property type="match status" value="1"/>
</dbReference>
<proteinExistence type="predicted"/>
<dbReference type="EMBL" id="CP132507">
    <property type="protein sequence ID" value="WNO03412.1"/>
    <property type="molecule type" value="Genomic_DNA"/>
</dbReference>
<protein>
    <submittedName>
        <fullName evidence="2">Alpha/beta hydrolase</fullName>
    </submittedName>
</protein>
<dbReference type="Pfam" id="PF12146">
    <property type="entry name" value="Hydrolase_4"/>
    <property type="match status" value="1"/>
</dbReference>
<evidence type="ECO:0000259" key="1">
    <source>
        <dbReference type="Pfam" id="PF12146"/>
    </source>
</evidence>
<dbReference type="Gene3D" id="3.40.50.1820">
    <property type="entry name" value="alpha/beta hydrolase"/>
    <property type="match status" value="1"/>
</dbReference>
<reference evidence="2 3" key="1">
    <citation type="submission" date="2023-08" db="EMBL/GenBank/DDBJ databases">
        <title>Rhodoferax potami sp. nov. and Rhodoferax mekongensis sp. nov., isolated from the Mekong River in Thailand.</title>
        <authorList>
            <person name="Kitikhun S."/>
            <person name="Charoenyingcharoen P."/>
            <person name="Siriarchawattana P."/>
            <person name="Likhitrattanapisal S."/>
            <person name="Nilsakha T."/>
            <person name="Chanpet A."/>
            <person name="Rattanawaree P."/>
            <person name="Ingsriswang S."/>
        </authorList>
    </citation>
    <scope>NUCLEOTIDE SEQUENCE [LARGE SCALE GENOMIC DNA]</scope>
    <source>
        <strain evidence="2 3">TBRC 17307</strain>
    </source>
</reference>
<keyword evidence="3" id="KW-1185">Reference proteome</keyword>
<gene>
    <name evidence="2" type="ORF">RAN89_10785</name>
</gene>